<evidence type="ECO:0000256" key="7">
    <source>
        <dbReference type="ARBA" id="ARBA00022842"/>
    </source>
</evidence>
<keyword evidence="11" id="KW-0511">Multifunctional enzyme</keyword>
<organism evidence="16 17">
    <name type="scientific">Pinctada imbricata</name>
    <name type="common">Atlantic pearl-oyster</name>
    <name type="synonym">Pinctada martensii</name>
    <dbReference type="NCBI Taxonomy" id="66713"/>
    <lineage>
        <taxon>Eukaryota</taxon>
        <taxon>Metazoa</taxon>
        <taxon>Spiralia</taxon>
        <taxon>Lophotrochozoa</taxon>
        <taxon>Mollusca</taxon>
        <taxon>Bivalvia</taxon>
        <taxon>Autobranchia</taxon>
        <taxon>Pteriomorphia</taxon>
        <taxon>Pterioida</taxon>
        <taxon>Pterioidea</taxon>
        <taxon>Pteriidae</taxon>
        <taxon>Pinctada</taxon>
    </lineage>
</organism>
<evidence type="ECO:0000256" key="6">
    <source>
        <dbReference type="ARBA" id="ARBA00022801"/>
    </source>
</evidence>
<feature type="region of interest" description="Disordered" evidence="12">
    <location>
        <begin position="738"/>
        <end position="761"/>
    </location>
</feature>
<dbReference type="FunFam" id="3.30.70.270:FF:000020">
    <property type="entry name" value="Transposon Tf2-6 polyprotein-like Protein"/>
    <property type="match status" value="1"/>
</dbReference>
<keyword evidence="8" id="KW-0694">RNA-binding</keyword>
<dbReference type="CDD" id="cd00303">
    <property type="entry name" value="retropepsin_like"/>
    <property type="match status" value="1"/>
</dbReference>
<keyword evidence="9" id="KW-0229">DNA integration</keyword>
<evidence type="ECO:0000256" key="1">
    <source>
        <dbReference type="ARBA" id="ARBA00022670"/>
    </source>
</evidence>
<proteinExistence type="predicted"/>
<dbReference type="InterPro" id="IPR021109">
    <property type="entry name" value="Peptidase_aspartic_dom_sf"/>
</dbReference>
<keyword evidence="1" id="KW-0645">Protease</keyword>
<keyword evidence="3" id="KW-0548">Nucleotidyltransferase</keyword>
<dbReference type="InterPro" id="IPR001584">
    <property type="entry name" value="Integrase_cat-core"/>
</dbReference>
<dbReference type="GO" id="GO:0004190">
    <property type="term" value="F:aspartic-type endopeptidase activity"/>
    <property type="evidence" value="ECO:0007669"/>
    <property type="project" value="InterPro"/>
</dbReference>
<evidence type="ECO:0000256" key="3">
    <source>
        <dbReference type="ARBA" id="ARBA00022695"/>
    </source>
</evidence>
<dbReference type="InterPro" id="IPR043128">
    <property type="entry name" value="Rev_trsase/Diguanyl_cyclase"/>
</dbReference>
<evidence type="ECO:0000256" key="11">
    <source>
        <dbReference type="ARBA" id="ARBA00023268"/>
    </source>
</evidence>
<dbReference type="FunFam" id="1.10.340.70:FF:000001">
    <property type="entry name" value="Retrovirus-related Pol polyprotein from transposon gypsy-like Protein"/>
    <property type="match status" value="1"/>
</dbReference>
<keyword evidence="7" id="KW-0460">Magnesium</keyword>
<dbReference type="InterPro" id="IPR001969">
    <property type="entry name" value="Aspartic_peptidase_AS"/>
</dbReference>
<sequence length="1045" mass="118486">MASTNNYHMSFEAATIETAIVNNNKVHIQIHNTTTQALVDTGASISVISLTALNKAVKHPKIQSSKLISVSGVCATIHRVCGQITLPINIDGYTFSHTFQILDIVNTGVILGADFLRENNAIIDLQNHQLIFNDIKHVTALYLDEREQVVGLVKTITANNIPPNSEFNIQIKVTRTSENSLVLLEPSSFLAEHQLIGGRCLTRIKDGSTYYRILNPTNSTINIKKNKLIAKAYPVDENCIYTLDTNDKISTSSLHANTNSCNKPIDQDLDIHIDKENLTHNEQLQLAELLTRNRDVFAKDASELGKTHIHYHRIDTVTDKPVRSKPYKQTPAARQETDKQIEHMLQHDIIEESTSNYHSPVVLVKKKNGSFRFAVDFRKLNAATESMSFPIPRVDEVFDTIAESKAQIFSVLDLASGFWQVPLDEETKHKTAFITHKGLYQFKRMPFGLMNAPMTYQMLMTKVLKDLNWRIALIYIDDVLVYSKSVAEHFGHLELVFQKLREANLTLQPSKCHFAATTVKYLGHVISNKGIKVDSDKTAAVATYPVPKSIKHVRSFLGMCNYYRKFIKNYSKIAAPLSRLLCKDSKFRWTDECTTAFNTLKAALTSAPILAYPDFSRPFVLSTDASEEAIGYILGQVDPNTNLEHVIAYGGRSLHAAEKRWHINEKEGLALIDAIKTFKPYLSNAKFTVYTDNITVRWLNNNKDASGRLGRWSLFLQSYNFDIVHRAGSKNNADALSRRPYSECTTQEDPKTNSPRPPISTIEIPAHHDKIAVTFEYDGERNSPATINLMETSINAIQHPHTDVQDNPLLSHLQMNDSDFIEIVRFITAGELPDNHKHANTVYIQSQHYHISNGLLYHLHQDRGKGLPPERSLIRQLAVPKSLRKDVLDAYHDCIAGGGHQGFDRTLASIKAKYYWPRMYTDIEEYIRTCETCQQSKRPIHNRPAPLTPIPTEELFSRWHMDILELPCTSEGYRYLLLVVDSFSRYPEAFPLKSQEAPEVARVLFNEIFSRWGAPRTLISDRGQNFMSKLVQALCELFDCSQTLY</sequence>
<dbReference type="FunFam" id="3.10.20.370:FF:000001">
    <property type="entry name" value="Retrovirus-related Pol polyprotein from transposon 17.6-like protein"/>
    <property type="match status" value="1"/>
</dbReference>
<evidence type="ECO:0000259" key="14">
    <source>
        <dbReference type="PROSITE" id="PS50878"/>
    </source>
</evidence>
<dbReference type="SUPFAM" id="SSF53098">
    <property type="entry name" value="Ribonuclease H-like"/>
    <property type="match status" value="1"/>
</dbReference>
<dbReference type="GO" id="GO:0015074">
    <property type="term" value="P:DNA integration"/>
    <property type="evidence" value="ECO:0007669"/>
    <property type="project" value="UniProtKB-KW"/>
</dbReference>
<feature type="domain" description="Peptidase A2" evidence="13">
    <location>
        <begin position="35"/>
        <end position="73"/>
    </location>
</feature>
<evidence type="ECO:0000256" key="5">
    <source>
        <dbReference type="ARBA" id="ARBA00022759"/>
    </source>
</evidence>
<dbReference type="CDD" id="cd01647">
    <property type="entry name" value="RT_LTR"/>
    <property type="match status" value="1"/>
</dbReference>
<dbReference type="GO" id="GO:0003723">
    <property type="term" value="F:RNA binding"/>
    <property type="evidence" value="ECO:0007669"/>
    <property type="project" value="UniProtKB-KW"/>
</dbReference>
<keyword evidence="2" id="KW-0808">Transferase</keyword>
<dbReference type="Pfam" id="PF00078">
    <property type="entry name" value="RVT_1"/>
    <property type="match status" value="1"/>
</dbReference>
<dbReference type="Gene3D" id="2.40.70.10">
    <property type="entry name" value="Acid Proteases"/>
    <property type="match status" value="1"/>
</dbReference>
<dbReference type="PROSITE" id="PS50175">
    <property type="entry name" value="ASP_PROT_RETROV"/>
    <property type="match status" value="1"/>
</dbReference>
<accession>A0AA88Y8X5</accession>
<keyword evidence="4" id="KW-0540">Nuclease</keyword>
<feature type="domain" description="Integrase catalytic" evidence="15">
    <location>
        <begin position="945"/>
        <end position="1045"/>
    </location>
</feature>
<dbReference type="Gene3D" id="3.30.420.10">
    <property type="entry name" value="Ribonuclease H-like superfamily/Ribonuclease H"/>
    <property type="match status" value="1"/>
</dbReference>
<evidence type="ECO:0000256" key="4">
    <source>
        <dbReference type="ARBA" id="ARBA00022722"/>
    </source>
</evidence>
<dbReference type="Pfam" id="PF08284">
    <property type="entry name" value="RVP_2"/>
    <property type="match status" value="1"/>
</dbReference>
<keyword evidence="10" id="KW-0695">RNA-directed DNA polymerase</keyword>
<dbReference type="InterPro" id="IPR043502">
    <property type="entry name" value="DNA/RNA_pol_sf"/>
</dbReference>
<dbReference type="PROSITE" id="PS50878">
    <property type="entry name" value="RT_POL"/>
    <property type="match status" value="1"/>
</dbReference>
<evidence type="ECO:0000259" key="15">
    <source>
        <dbReference type="PROSITE" id="PS50994"/>
    </source>
</evidence>
<keyword evidence="6" id="KW-0378">Hydrolase</keyword>
<dbReference type="FunFam" id="3.10.10.10:FF:000007">
    <property type="entry name" value="Retrovirus-related Pol polyprotein from transposon 17.6-like Protein"/>
    <property type="match status" value="1"/>
</dbReference>
<comment type="caution">
    <text evidence="16">The sequence shown here is derived from an EMBL/GenBank/DDBJ whole genome shotgun (WGS) entry which is preliminary data.</text>
</comment>
<dbReference type="Gene3D" id="1.10.340.70">
    <property type="match status" value="1"/>
</dbReference>
<evidence type="ECO:0000313" key="16">
    <source>
        <dbReference type="EMBL" id="KAK3100349.1"/>
    </source>
</evidence>
<reference evidence="16" key="1">
    <citation type="submission" date="2019-08" db="EMBL/GenBank/DDBJ databases">
        <title>The improved chromosome-level genome for the pearl oyster Pinctada fucata martensii using PacBio sequencing and Hi-C.</title>
        <authorList>
            <person name="Zheng Z."/>
        </authorList>
    </citation>
    <scope>NUCLEOTIDE SEQUENCE</scope>
    <source>
        <strain evidence="16">ZZ-2019</strain>
        <tissue evidence="16">Adductor muscle</tissue>
    </source>
</reference>
<evidence type="ECO:0000256" key="9">
    <source>
        <dbReference type="ARBA" id="ARBA00022908"/>
    </source>
</evidence>
<dbReference type="Gene3D" id="3.30.70.270">
    <property type="match status" value="2"/>
</dbReference>
<gene>
    <name evidence="16" type="ORF">FSP39_018534</name>
</gene>
<evidence type="ECO:0000313" key="17">
    <source>
        <dbReference type="Proteomes" id="UP001186944"/>
    </source>
</evidence>
<dbReference type="CDD" id="cd09274">
    <property type="entry name" value="RNase_HI_RT_Ty3"/>
    <property type="match status" value="1"/>
</dbReference>
<dbReference type="Pfam" id="PF00665">
    <property type="entry name" value="rve"/>
    <property type="match status" value="1"/>
</dbReference>
<dbReference type="AlphaFoldDB" id="A0AA88Y8X5"/>
<evidence type="ECO:0000256" key="10">
    <source>
        <dbReference type="ARBA" id="ARBA00022918"/>
    </source>
</evidence>
<dbReference type="InterPro" id="IPR000477">
    <property type="entry name" value="RT_dom"/>
</dbReference>
<name>A0AA88Y8X5_PINIB</name>
<dbReference type="EMBL" id="VSWD01000006">
    <property type="protein sequence ID" value="KAK3100349.1"/>
    <property type="molecule type" value="Genomic_DNA"/>
</dbReference>
<dbReference type="InterPro" id="IPR012337">
    <property type="entry name" value="RNaseH-like_sf"/>
</dbReference>
<evidence type="ECO:0000259" key="13">
    <source>
        <dbReference type="PROSITE" id="PS50175"/>
    </source>
</evidence>
<evidence type="ECO:0000256" key="8">
    <source>
        <dbReference type="ARBA" id="ARBA00022884"/>
    </source>
</evidence>
<dbReference type="PANTHER" id="PTHR37984">
    <property type="entry name" value="PROTEIN CBG26694"/>
    <property type="match status" value="1"/>
</dbReference>
<evidence type="ECO:0000256" key="2">
    <source>
        <dbReference type="ARBA" id="ARBA00022679"/>
    </source>
</evidence>
<dbReference type="InterPro" id="IPR050951">
    <property type="entry name" value="Retrovirus_Pol_polyprotein"/>
</dbReference>
<dbReference type="SUPFAM" id="SSF50630">
    <property type="entry name" value="Acid proteases"/>
    <property type="match status" value="1"/>
</dbReference>
<dbReference type="Pfam" id="PF17921">
    <property type="entry name" value="Integrase_H2C2"/>
    <property type="match status" value="1"/>
</dbReference>
<dbReference type="InterPro" id="IPR041577">
    <property type="entry name" value="RT_RNaseH_2"/>
</dbReference>
<evidence type="ECO:0008006" key="18">
    <source>
        <dbReference type="Google" id="ProtNLM"/>
    </source>
</evidence>
<dbReference type="Gene3D" id="3.10.10.10">
    <property type="entry name" value="HIV Type 1 Reverse Transcriptase, subunit A, domain 1"/>
    <property type="match status" value="1"/>
</dbReference>
<keyword evidence="17" id="KW-1185">Reference proteome</keyword>
<protein>
    <recommendedName>
        <fullName evidence="18">Endonuclease</fullName>
    </recommendedName>
</protein>
<dbReference type="PROSITE" id="PS00141">
    <property type="entry name" value="ASP_PROTEASE"/>
    <property type="match status" value="1"/>
</dbReference>
<dbReference type="GO" id="GO:0004519">
    <property type="term" value="F:endonuclease activity"/>
    <property type="evidence" value="ECO:0007669"/>
    <property type="project" value="UniProtKB-KW"/>
</dbReference>
<feature type="domain" description="Reverse transcriptase" evidence="14">
    <location>
        <begin position="345"/>
        <end position="526"/>
    </location>
</feature>
<dbReference type="Proteomes" id="UP001186944">
    <property type="component" value="Unassembled WGS sequence"/>
</dbReference>
<keyword evidence="5" id="KW-0255">Endonuclease</keyword>
<dbReference type="PANTHER" id="PTHR37984:SF5">
    <property type="entry name" value="PROTEIN NYNRIN-LIKE"/>
    <property type="match status" value="1"/>
</dbReference>
<dbReference type="GO" id="GO:0003964">
    <property type="term" value="F:RNA-directed DNA polymerase activity"/>
    <property type="evidence" value="ECO:0007669"/>
    <property type="project" value="UniProtKB-KW"/>
</dbReference>
<dbReference type="InterPro" id="IPR001995">
    <property type="entry name" value="Peptidase_A2_cat"/>
</dbReference>
<dbReference type="GO" id="GO:0006508">
    <property type="term" value="P:proteolysis"/>
    <property type="evidence" value="ECO:0007669"/>
    <property type="project" value="UniProtKB-KW"/>
</dbReference>
<dbReference type="PROSITE" id="PS50994">
    <property type="entry name" value="INTEGRASE"/>
    <property type="match status" value="1"/>
</dbReference>
<dbReference type="Pfam" id="PF17919">
    <property type="entry name" value="RT_RNaseH_2"/>
    <property type="match status" value="1"/>
</dbReference>
<evidence type="ECO:0000256" key="12">
    <source>
        <dbReference type="SAM" id="MobiDB-lite"/>
    </source>
</evidence>
<dbReference type="InterPro" id="IPR041588">
    <property type="entry name" value="Integrase_H2C2"/>
</dbReference>
<dbReference type="SUPFAM" id="SSF56672">
    <property type="entry name" value="DNA/RNA polymerases"/>
    <property type="match status" value="1"/>
</dbReference>
<dbReference type="InterPro" id="IPR036397">
    <property type="entry name" value="RNaseH_sf"/>
</dbReference>